<feature type="region of interest" description="Disordered" evidence="1">
    <location>
        <begin position="1"/>
        <end position="21"/>
    </location>
</feature>
<dbReference type="AlphaFoldDB" id="A0A0U5G8X3"/>
<accession>A0A0U5G8X3</accession>
<evidence type="ECO:0000313" key="3">
    <source>
        <dbReference type="Proteomes" id="UP000054771"/>
    </source>
</evidence>
<reference evidence="3" key="1">
    <citation type="journal article" date="2016" name="Genome Announc.">
        <title>Draft genome sequences of fungus Aspergillus calidoustus.</title>
        <authorList>
            <person name="Horn F."/>
            <person name="Linde J."/>
            <person name="Mattern D.J."/>
            <person name="Walther G."/>
            <person name="Guthke R."/>
            <person name="Scherlach K."/>
            <person name="Martin K."/>
            <person name="Brakhage A.A."/>
            <person name="Petzke L."/>
            <person name="Valiante V."/>
        </authorList>
    </citation>
    <scope>NUCLEOTIDE SEQUENCE [LARGE SCALE GENOMIC DNA]</scope>
    <source>
        <strain evidence="3">SF006504</strain>
    </source>
</reference>
<name>A0A0U5G8X3_ASPCI</name>
<dbReference type="OrthoDB" id="4391091at2759"/>
<evidence type="ECO:0000313" key="2">
    <source>
        <dbReference type="EMBL" id="CEL07719.1"/>
    </source>
</evidence>
<sequence>MSSDTWCGTGDSNHSRSHHEGESFVAPGQLDWDGDSEANPLLLSSASFVASDAHKPDFTCLLSTNGDDGAFIYWNCPSLLSPLTAAGDVFRYVSATLSQNVIDWLEIQFSVTLKYTGEAVTVLPFFLPRCESTLGNLRRCRAQIIDTMRRCTRSKCAADFYFHLLIWPRYDCNPVGWNPGEPL</sequence>
<dbReference type="EMBL" id="CDMC01000010">
    <property type="protein sequence ID" value="CEL07719.1"/>
    <property type="molecule type" value="Genomic_DNA"/>
</dbReference>
<feature type="compositionally biased region" description="Polar residues" evidence="1">
    <location>
        <begin position="1"/>
        <end position="12"/>
    </location>
</feature>
<organism evidence="2 3">
    <name type="scientific">Aspergillus calidoustus</name>
    <dbReference type="NCBI Taxonomy" id="454130"/>
    <lineage>
        <taxon>Eukaryota</taxon>
        <taxon>Fungi</taxon>
        <taxon>Dikarya</taxon>
        <taxon>Ascomycota</taxon>
        <taxon>Pezizomycotina</taxon>
        <taxon>Eurotiomycetes</taxon>
        <taxon>Eurotiomycetidae</taxon>
        <taxon>Eurotiales</taxon>
        <taxon>Aspergillaceae</taxon>
        <taxon>Aspergillus</taxon>
        <taxon>Aspergillus subgen. Nidulantes</taxon>
    </lineage>
</organism>
<dbReference type="STRING" id="454130.A0A0U5G8X3"/>
<proteinExistence type="predicted"/>
<evidence type="ECO:0000256" key="1">
    <source>
        <dbReference type="SAM" id="MobiDB-lite"/>
    </source>
</evidence>
<dbReference type="Proteomes" id="UP000054771">
    <property type="component" value="Unassembled WGS sequence"/>
</dbReference>
<keyword evidence="3" id="KW-1185">Reference proteome</keyword>
<gene>
    <name evidence="2" type="ORF">ASPCAL10874</name>
</gene>
<protein>
    <submittedName>
        <fullName evidence="2">Uncharacterized protein</fullName>
    </submittedName>
</protein>